<feature type="domain" description="Subtilisin-like protease fibronectin type-III" evidence="11">
    <location>
        <begin position="625"/>
        <end position="717"/>
    </location>
</feature>
<name>A0A1R3I1N2_9ROSI</name>
<proteinExistence type="inferred from homology"/>
<evidence type="ECO:0000256" key="5">
    <source>
        <dbReference type="ARBA" id="ARBA00022825"/>
    </source>
</evidence>
<keyword evidence="13" id="KW-1185">Reference proteome</keyword>
<feature type="active site" description="Charge relay system" evidence="6 7">
    <location>
        <position position="914"/>
    </location>
</feature>
<feature type="domain" description="Subtilisin-like protease fibronectin type-III" evidence="11">
    <location>
        <begin position="2049"/>
        <end position="2140"/>
    </location>
</feature>
<evidence type="ECO:0000256" key="8">
    <source>
        <dbReference type="SAM" id="Phobius"/>
    </source>
</evidence>
<evidence type="ECO:0000256" key="6">
    <source>
        <dbReference type="PIRSR" id="PIRSR615500-1"/>
    </source>
</evidence>
<feature type="active site" description="Charge relay system" evidence="7">
    <location>
        <position position="1943"/>
    </location>
</feature>
<comment type="caution">
    <text evidence="12">The sequence shown here is derived from an EMBL/GenBank/DDBJ whole genome shotgun (WGS) entry which is preliminary data.</text>
</comment>
<gene>
    <name evidence="12" type="ORF">COLO4_25554</name>
</gene>
<dbReference type="EMBL" id="AWUE01019081">
    <property type="protein sequence ID" value="OMO76488.1"/>
    <property type="molecule type" value="Genomic_DNA"/>
</dbReference>
<feature type="domain" description="Inhibitor I9" evidence="10">
    <location>
        <begin position="743"/>
        <end position="819"/>
    </location>
</feature>
<dbReference type="GO" id="GO:0006508">
    <property type="term" value="P:proteolysis"/>
    <property type="evidence" value="ECO:0007669"/>
    <property type="project" value="UniProtKB-KW"/>
</dbReference>
<dbReference type="OrthoDB" id="206201at2759"/>
<evidence type="ECO:0000256" key="7">
    <source>
        <dbReference type="PROSITE-ProRule" id="PRU01240"/>
    </source>
</evidence>
<dbReference type="STRING" id="93759.A0A1R3I1N2"/>
<dbReference type="InterPro" id="IPR037045">
    <property type="entry name" value="S8pro/Inhibitor_I9_sf"/>
</dbReference>
<dbReference type="CDD" id="cd04852">
    <property type="entry name" value="Peptidases_S8_3"/>
    <property type="match status" value="4"/>
</dbReference>
<dbReference type="Pfam" id="PF05922">
    <property type="entry name" value="Inhibitor_I9"/>
    <property type="match status" value="2"/>
</dbReference>
<keyword evidence="3" id="KW-0732">Signal</keyword>
<comment type="similarity">
    <text evidence="1 7">Belongs to the peptidase S8 family.</text>
</comment>
<feature type="active site" description="Charge relay system" evidence="7">
    <location>
        <position position="1608"/>
    </location>
</feature>
<feature type="active site" description="Charge relay system" evidence="7">
    <location>
        <position position="128"/>
    </location>
</feature>
<evidence type="ECO:0000259" key="10">
    <source>
        <dbReference type="Pfam" id="PF05922"/>
    </source>
</evidence>
<keyword evidence="4 7" id="KW-0378">Hydrolase</keyword>
<dbReference type="InterPro" id="IPR000209">
    <property type="entry name" value="Peptidase_S8/S53_dom"/>
</dbReference>
<dbReference type="Gene3D" id="3.40.50.200">
    <property type="entry name" value="Peptidase S8/S53 domain"/>
    <property type="match status" value="4"/>
</dbReference>
<dbReference type="Gene3D" id="3.30.70.80">
    <property type="entry name" value="Peptidase S8 propeptide/proteinase inhibitor I9"/>
    <property type="match status" value="2"/>
</dbReference>
<feature type="active site" description="Charge relay system" evidence="6 7">
    <location>
        <position position="849"/>
    </location>
</feature>
<feature type="active site" description="Charge relay system" evidence="7">
    <location>
        <position position="2636"/>
    </location>
</feature>
<dbReference type="Gene3D" id="2.60.40.2310">
    <property type="match status" value="4"/>
</dbReference>
<evidence type="ECO:0000313" key="13">
    <source>
        <dbReference type="Proteomes" id="UP000187203"/>
    </source>
</evidence>
<keyword evidence="8" id="KW-0812">Transmembrane</keyword>
<dbReference type="FunFam" id="3.40.50.200:FF:000006">
    <property type="entry name" value="Subtilisin-like protease SBT1.5"/>
    <property type="match status" value="4"/>
</dbReference>
<dbReference type="InterPro" id="IPR010259">
    <property type="entry name" value="S8pro/Inhibitor_I9"/>
</dbReference>
<keyword evidence="5 7" id="KW-0720">Serine protease</keyword>
<feature type="domain" description="Inhibitor I9" evidence="10">
    <location>
        <begin position="22"/>
        <end position="95"/>
    </location>
</feature>
<feature type="active site" description="Charge relay system" evidence="7">
    <location>
        <position position="2309"/>
    </location>
</feature>
<dbReference type="SUPFAM" id="SSF52743">
    <property type="entry name" value="Subtilisin-like"/>
    <property type="match status" value="4"/>
</dbReference>
<organism evidence="12 13">
    <name type="scientific">Corchorus olitorius</name>
    <dbReference type="NCBI Taxonomy" id="93759"/>
    <lineage>
        <taxon>Eukaryota</taxon>
        <taxon>Viridiplantae</taxon>
        <taxon>Streptophyta</taxon>
        <taxon>Embryophyta</taxon>
        <taxon>Tracheophyta</taxon>
        <taxon>Spermatophyta</taxon>
        <taxon>Magnoliopsida</taxon>
        <taxon>eudicotyledons</taxon>
        <taxon>Gunneridae</taxon>
        <taxon>Pentapetalae</taxon>
        <taxon>rosids</taxon>
        <taxon>malvids</taxon>
        <taxon>Malvales</taxon>
        <taxon>Malvaceae</taxon>
        <taxon>Grewioideae</taxon>
        <taxon>Apeibeae</taxon>
        <taxon>Corchorus</taxon>
    </lineage>
</organism>
<dbReference type="InterPro" id="IPR034197">
    <property type="entry name" value="Peptidases_S8_3"/>
</dbReference>
<feature type="domain" description="Subtilisin-like protease fibronectin type-III" evidence="11">
    <location>
        <begin position="2731"/>
        <end position="2826"/>
    </location>
</feature>
<feature type="active site" description="Charge relay system" evidence="7">
    <location>
        <position position="2245"/>
    </location>
</feature>
<keyword evidence="2 7" id="KW-0645">Protease</keyword>
<feature type="domain" description="Peptidase S8/S53" evidence="9">
    <location>
        <begin position="841"/>
        <end position="1291"/>
    </location>
</feature>
<accession>A0A1R3I1N2</accession>
<evidence type="ECO:0008006" key="14">
    <source>
        <dbReference type="Google" id="ProtNLM"/>
    </source>
</evidence>
<evidence type="ECO:0000256" key="1">
    <source>
        <dbReference type="ARBA" id="ARBA00011073"/>
    </source>
</evidence>
<dbReference type="InterPro" id="IPR015500">
    <property type="entry name" value="Peptidase_S8_subtilisin-rel"/>
</dbReference>
<keyword evidence="8" id="KW-1133">Transmembrane helix</keyword>
<evidence type="ECO:0000259" key="9">
    <source>
        <dbReference type="Pfam" id="PF00082"/>
    </source>
</evidence>
<feature type="active site" description="Charge relay system" evidence="7">
    <location>
        <position position="1544"/>
    </location>
</feature>
<dbReference type="PRINTS" id="PR00723">
    <property type="entry name" value="SUBTILISIN"/>
</dbReference>
<dbReference type="GO" id="GO:0004252">
    <property type="term" value="F:serine-type endopeptidase activity"/>
    <property type="evidence" value="ECO:0007669"/>
    <property type="project" value="UniProtKB-UniRule"/>
</dbReference>
<evidence type="ECO:0000259" key="11">
    <source>
        <dbReference type="Pfam" id="PF17766"/>
    </source>
</evidence>
<feature type="active site" description="Charge relay system" evidence="7">
    <location>
        <position position="192"/>
    </location>
</feature>
<feature type="domain" description="Peptidase S8/S53" evidence="9">
    <location>
        <begin position="120"/>
        <end position="570"/>
    </location>
</feature>
<sequence length="2833" mass="304109">MAVRISLLPWLMLICFTGFMLVYIVYMGDLPKGELSASTLHTKMLQEVVPSSPSDALLYSYQRSFNGFAAKLTEQEAEKLRGKEEVVSVFLSKKKKLLTSRSWDFMGFPIKKVRRSTMESEIIVGMLDSGIWPESESFNDTGFGPIPNKWKGSCQTSSNFTCNKKIIGAKYYRAIGQFGPHDLKSPRDRGGHGTHTASTAAGGLVSQTSFYGLAKGTVRGAVPSARIAVYKICWHDGCYDEDILAAFDDAIADGVDIISLSVGNLEASDYFEDSIAIGAFHSMKNGILTSNAAGNEGPSLFSIINISPWSLSVAASTIDRNFATKVKLGNGAIFEGSSINTFDLKGKMYPMIWGGNAPNISSGATSEESRYCWPDSLNATLVKGKIVFCEDLESNASEAVDAGAVGAVFLYGQATDYAFSYPLPYANLNIDDGRIVLNYLNTTEDTTATIYKSDQNNQFAPYVVSFSSRGPNPITADILKPDLTAPGVDILAAWSPLNPPSFYQEDTRKVPYNIISGTSMSCPHATGSAAYVKSLHPTWSPAAIKSALMTTAFPMSSENNLESEFAYGAGHINPAQAAQPGLVYDAGEIDYVKFLCGQGYTPKNMQLITGSNSSCSAEINGTVWDLNYPSFALSTKVGKSITRVFHRTVTNVGSPMSSYKAIVNAPPGLIIQVQPSLLSFKSLGESQSFVVTVHAEIGNSMISGSLTWDDGWHKVLSRASRICNKNIVTAGFGKLLFCCHLAVYIVYMGDLPKGEFSAPSLHTKMVQEVVSSASPDILLYSYQRSFNGFAAKLTKEEAQKLKENEGVVSVFLSQKRQLHTTRSWDFMGFPVSKVKRSVIESDIVVGMIDTGIWPESESFDDTGFGPIPQKWKGSCQKASNFTCNKKIIGAKYYHAGGKIDPRYDFVSPRDNDGHGTHTTSTAAGGLVSHTSLYGLAEGIARGGVPSARIAVYKVCWSDGCSDLDLLAAFDDAIADGVDIISISIGLPFAIDYFDDVIAIGAFHSMKNGILTSNSAGNSGPIPFTVSNLSPWSLSVAASTIDRNFGTKVKLGNGEIYEGSSINTFDLEGKMYPFIWGGDAPDTSDDNTWDDSRFCAYGTLNKTLVKGKIVFCEAGDNDPFGPFAAGAVGVVFQDGQAKDYEFTYPLPLAKLNMEDGRIVLNYLNTTKDTTATIYKSDQENNQFAPYVVSFSSRGPNSITEDLLKPDLTAPGVNILAAWAPVDPLSGYEDDPRKVQYNIISGTSMACPHATGAAAYVKSLHPTWSAAAIKSAIMTTAMPMSAQNNIEREFAYGAGHINPARAAEPGLVYDAGEIDFVKFLCGQGYSPKMLQLITGSSNSCSAETNGNVWDLNYPSFALSTTPGNPVTGVFHRTVTNVGSEVSTYKAVINAPPGLSIQVQPSVLSFKSLGESQSFVVTVHAEVGNSMLSGSLTWDDGQHQVYIVYMGELPKGEFSASSLHNNMLEEVVPSGSSDVLLYSYQRSFNGFAAKLTKEEAEKLKGKEGVVSVFRSQKKQLHTTRSWDFMDFPINKVRRSAIESDIIVGMIDTGIWPESESFNDTGFGPIPQKWKGSCQKSSNFTCNKKIIGAKYYAADGVDPSTDFKSPRDSEGHGTHTASTVAGGLISHTSLYGFAKGTARGGVPSARIAVYKVCWDGDCGDVDILAAFDDAIADGVDIISISLGAGFAFEYMEDSIAIGAFHAMKNGILTSSSVGNSGPKAYSVANLSPWSLSVAASTLDRKFRTMVKLGNGAIFQGNSINPFDLNGKMYPLIWGGDAPDTSKGHTWEISRFCYEETLNKTLVKGKIVFCEFDEVNVEGGPLDVSGPLEAGAAGAIFQDGGEKDYAFNAPIPLLKLNIKNGRMVLNYLNTTEAPSATIYRSIQDNNQFAPYVVAFSSKGPNPITSDILKPDLTAPGVNILAAWSPASPVTSYPEDTRKVPYNIISGTSMACPHATATAAYVKSFHPTWSPAAIKSALMTTAFLMSSQNNIEQEFAYGAGHLNPARAAQPGLIYDAGEIDYIKVLCGQGYGSIKVQLITGSNISCSAETIGTVWDLNLPSFALSTTPGKPVTRVFQRTVTNVGSAVSTYQAVVNAPPGLIIQVQPSVLSFKSLGESQSFIVTVKAEVGDSMLSGSLTWDDGQFKVYIVYMGTLPKGEFSAPSLHNNMLQEVVTSGSSDILLYSYQRSFNGFAAKLTKMEAEIMKGKEGVVSVFRSQKKQLHTTRSWDFMGFPIKKVKRSVMESDIIVGMLDTGIWPESESFNDTGFGPIPQKWKGSCQKSSNFTCNKKIIGAKFYHGGGDIDPSEFKSPRDSEGHGTHTASTVAGGLVSHASLYGYAKGTARGGVPSARIAVYKICWYGGCADIDILAAFDDAIADGVDIISLSIGASSASEYFEDSIAIGAFHSMKNAILTSNSAGNDGPIPFSVSNLSPWSLSVAASTIDRKFRTKVKLGNGAIYEGYSINTFDLEGKMYPFIWGGDAPDVSQGATWEDSRYCFEDSLDATLVKGKIVFCEYGGDIVGPLGAGAVGAVFQDGGFKDYGFTSPQPSSLLNMEDGIMVLNYLNTTEDTTATIYKSNQENNQFAPYVVSFSSRGPNPITPDILKPDLTAPGVDILAAWSQVSPMTIFAGDNRLVPYNIISGTSMSCPHATGSAAYVKSFHPTWSPAAINAQNNIEEEFAYGAGHINPAGAAQPGLIYDAGEIDYVKFLCGQGYGSKKLQLITGSNNSCSAETNGTVWDLNYPSFALSTTAGKSITGIFHRTVTNVGSAMSSYKAIIKAPPGLEIQVQPSVLSFKSLGELQSFVVTVKAQVGNSMLSGSLTWDDGQYKVRSPVVAYANLIK</sequence>
<protein>
    <recommendedName>
        <fullName evidence="14">Peptidase S8/S53 domain-containing protein</fullName>
    </recommendedName>
</protein>
<dbReference type="PANTHER" id="PTHR10795">
    <property type="entry name" value="PROPROTEIN CONVERTASE SUBTILISIN/KEXIN"/>
    <property type="match status" value="1"/>
</dbReference>
<feature type="active site" description="Charge relay system" evidence="7">
    <location>
        <position position="519"/>
    </location>
</feature>
<dbReference type="Proteomes" id="UP000187203">
    <property type="component" value="Unassembled WGS sequence"/>
</dbReference>
<dbReference type="CDD" id="cd02120">
    <property type="entry name" value="PA_subtilisin_like"/>
    <property type="match status" value="4"/>
</dbReference>
<feature type="domain" description="Subtilisin-like protease fibronectin type-III" evidence="11">
    <location>
        <begin position="1348"/>
        <end position="1440"/>
    </location>
</feature>
<dbReference type="Gene3D" id="3.50.30.30">
    <property type="match status" value="4"/>
</dbReference>
<dbReference type="InterPro" id="IPR036852">
    <property type="entry name" value="Peptidase_S8/S53_dom_sf"/>
</dbReference>
<evidence type="ECO:0000256" key="4">
    <source>
        <dbReference type="ARBA" id="ARBA00022801"/>
    </source>
</evidence>
<dbReference type="PROSITE" id="PS00138">
    <property type="entry name" value="SUBTILASE_SER"/>
    <property type="match status" value="4"/>
</dbReference>
<dbReference type="Pfam" id="PF17766">
    <property type="entry name" value="fn3_6"/>
    <property type="match status" value="4"/>
</dbReference>
<dbReference type="Pfam" id="PF00082">
    <property type="entry name" value="Peptidase_S8"/>
    <property type="match status" value="4"/>
</dbReference>
<dbReference type="PROSITE" id="PS51892">
    <property type="entry name" value="SUBTILASE"/>
    <property type="match status" value="4"/>
</dbReference>
<feature type="domain" description="Peptidase S8/S53" evidence="9">
    <location>
        <begin position="1536"/>
        <end position="1994"/>
    </location>
</feature>
<keyword evidence="8" id="KW-0472">Membrane</keyword>
<feature type="transmembrane region" description="Helical" evidence="8">
    <location>
        <begin position="7"/>
        <end position="26"/>
    </location>
</feature>
<dbReference type="InterPro" id="IPR045051">
    <property type="entry name" value="SBT"/>
</dbReference>
<feature type="active site" description="Charge relay system" evidence="6 7">
    <location>
        <position position="1242"/>
    </location>
</feature>
<evidence type="ECO:0000256" key="3">
    <source>
        <dbReference type="ARBA" id="ARBA00022729"/>
    </source>
</evidence>
<evidence type="ECO:0000313" key="12">
    <source>
        <dbReference type="EMBL" id="OMO76488.1"/>
    </source>
</evidence>
<dbReference type="InterPro" id="IPR023828">
    <property type="entry name" value="Peptidase_S8_Ser-AS"/>
</dbReference>
<dbReference type="InterPro" id="IPR041469">
    <property type="entry name" value="Subtilisin-like_FN3"/>
</dbReference>
<reference evidence="13" key="1">
    <citation type="submission" date="2013-09" db="EMBL/GenBank/DDBJ databases">
        <title>Corchorus olitorius genome sequencing.</title>
        <authorList>
            <person name="Alam M."/>
            <person name="Haque M.S."/>
            <person name="Islam M.S."/>
            <person name="Emdad E.M."/>
            <person name="Islam M.M."/>
            <person name="Ahmed B."/>
            <person name="Halim A."/>
            <person name="Hossen Q.M.M."/>
            <person name="Hossain M.Z."/>
            <person name="Ahmed R."/>
            <person name="Khan M.M."/>
            <person name="Islam R."/>
            <person name="Rashid M.M."/>
            <person name="Khan S.A."/>
            <person name="Rahman M.S."/>
            <person name="Alam M."/>
            <person name="Yahiya A.S."/>
            <person name="Khan M.S."/>
            <person name="Azam M.S."/>
            <person name="Haque T."/>
            <person name="Lashkar M.Z.H."/>
            <person name="Akhand A.I."/>
            <person name="Morshed G."/>
            <person name="Roy S."/>
            <person name="Uddin K.S."/>
            <person name="Rabeya T."/>
            <person name="Hossain A.S."/>
            <person name="Chowdhury A."/>
            <person name="Snigdha A.R."/>
            <person name="Mortoza M.S."/>
            <person name="Matin S.A."/>
            <person name="Hoque S.M.E."/>
            <person name="Islam M.K."/>
            <person name="Roy D.K."/>
            <person name="Haider R."/>
            <person name="Moosa M.M."/>
            <person name="Elias S.M."/>
            <person name="Hasan A.M."/>
            <person name="Jahan S."/>
            <person name="Shafiuddin M."/>
            <person name="Mahmood N."/>
            <person name="Shommy N.S."/>
        </authorList>
    </citation>
    <scope>NUCLEOTIDE SEQUENCE [LARGE SCALE GENOMIC DNA]</scope>
    <source>
        <strain evidence="13">cv. O-4</strain>
    </source>
</reference>
<evidence type="ECO:0000256" key="2">
    <source>
        <dbReference type="ARBA" id="ARBA00022670"/>
    </source>
</evidence>
<feature type="domain" description="Peptidase S8/S53" evidence="9">
    <location>
        <begin position="2237"/>
        <end position="2662"/>
    </location>
</feature>